<dbReference type="EMBL" id="VKHP01000017">
    <property type="protein sequence ID" value="NEU95615.1"/>
    <property type="molecule type" value="Genomic_DNA"/>
</dbReference>
<dbReference type="RefSeq" id="WP_163152011.1">
    <property type="nucleotide sequence ID" value="NZ_VKHP01000017.1"/>
</dbReference>
<gene>
    <name evidence="1" type="ORF">FNJ47_07175</name>
</gene>
<protein>
    <submittedName>
        <fullName evidence="1">Uncharacterized protein</fullName>
    </submittedName>
</protein>
<reference evidence="1 2" key="1">
    <citation type="journal article" date="2020" name="Arch. Microbiol.">
        <title>Bradyrhizobium uaiense sp. nov., a new highly efficient cowpea symbiont.</title>
        <authorList>
            <person name="Cabral Michel D."/>
            <person name="Azarias Guimaraes A."/>
            <person name="Martins da Costa E."/>
            <person name="Soares de Carvalho T."/>
            <person name="Balsanelli E."/>
            <person name="Willems A."/>
            <person name="Maltempi de Souza E."/>
            <person name="de Souza Moreira F.M."/>
        </authorList>
    </citation>
    <scope>NUCLEOTIDE SEQUENCE [LARGE SCALE GENOMIC DNA]</scope>
    <source>
        <strain evidence="1 2">UFLA 03-164</strain>
    </source>
</reference>
<evidence type="ECO:0000313" key="2">
    <source>
        <dbReference type="Proteomes" id="UP000468531"/>
    </source>
</evidence>
<keyword evidence="2" id="KW-1185">Reference proteome</keyword>
<accession>A0A6P1BB32</accession>
<proteinExistence type="predicted"/>
<name>A0A6P1BB32_9BRAD</name>
<evidence type="ECO:0000313" key="1">
    <source>
        <dbReference type="EMBL" id="NEU95615.1"/>
    </source>
</evidence>
<dbReference type="AlphaFoldDB" id="A0A6P1BB32"/>
<dbReference type="Proteomes" id="UP000468531">
    <property type="component" value="Unassembled WGS sequence"/>
</dbReference>
<comment type="caution">
    <text evidence="1">The sequence shown here is derived from an EMBL/GenBank/DDBJ whole genome shotgun (WGS) entry which is preliminary data.</text>
</comment>
<sequence length="96" mass="10697">MDISSGENIGDGMVIATRPRYCPEILSNSCATSEILRYQSVASQEGGAFGQLVESKTDKMSCVSLWSTAHQTEDEDRWSNAAFDMDRNRMRAIDQQ</sequence>
<organism evidence="1 2">
    <name type="scientific">Bradyrhizobium uaiense</name>
    <dbReference type="NCBI Taxonomy" id="2594946"/>
    <lineage>
        <taxon>Bacteria</taxon>
        <taxon>Pseudomonadati</taxon>
        <taxon>Pseudomonadota</taxon>
        <taxon>Alphaproteobacteria</taxon>
        <taxon>Hyphomicrobiales</taxon>
        <taxon>Nitrobacteraceae</taxon>
        <taxon>Bradyrhizobium</taxon>
    </lineage>
</organism>